<dbReference type="InterPro" id="IPR008792">
    <property type="entry name" value="PQQD"/>
</dbReference>
<evidence type="ECO:0000313" key="1">
    <source>
        <dbReference type="EMBL" id="TDQ77998.1"/>
    </source>
</evidence>
<dbReference type="OrthoDB" id="9795908at2"/>
<dbReference type="RefSeq" id="WP_133584262.1">
    <property type="nucleotide sequence ID" value="NZ_SNYV01000013.1"/>
</dbReference>
<evidence type="ECO:0000313" key="2">
    <source>
        <dbReference type="Proteomes" id="UP000295292"/>
    </source>
</evidence>
<dbReference type="Proteomes" id="UP000295292">
    <property type="component" value="Unassembled WGS sequence"/>
</dbReference>
<keyword evidence="2" id="KW-1185">Reference proteome</keyword>
<sequence length="89" mass="10000">MKLRKDLVLREIGSHYVVVDPGQEMVDMSTVFTLNTTSAFLWKELEGKDITVDLIADLLCVNYEVSRETAGKDAQTIFTAFLENGLMVN</sequence>
<dbReference type="Gene3D" id="1.10.10.1150">
    <property type="entry name" value="Coenzyme PQQ synthesis protein D (PqqD)"/>
    <property type="match status" value="1"/>
</dbReference>
<dbReference type="AlphaFoldDB" id="A0A4V3DDT5"/>
<organism evidence="1 2">
    <name type="scientific">Sphingobacterium yanglingense</name>
    <dbReference type="NCBI Taxonomy" id="1437280"/>
    <lineage>
        <taxon>Bacteria</taxon>
        <taxon>Pseudomonadati</taxon>
        <taxon>Bacteroidota</taxon>
        <taxon>Sphingobacteriia</taxon>
        <taxon>Sphingobacteriales</taxon>
        <taxon>Sphingobacteriaceae</taxon>
        <taxon>Sphingobacterium</taxon>
    </lineage>
</organism>
<proteinExistence type="predicted"/>
<name>A0A4V3DDT5_9SPHI</name>
<dbReference type="InterPro" id="IPR041881">
    <property type="entry name" value="PqqD_sf"/>
</dbReference>
<gene>
    <name evidence="1" type="ORF">CLV99_1974</name>
</gene>
<comment type="caution">
    <text evidence="1">The sequence shown here is derived from an EMBL/GenBank/DDBJ whole genome shotgun (WGS) entry which is preliminary data.</text>
</comment>
<reference evidence="1 2" key="1">
    <citation type="submission" date="2019-03" db="EMBL/GenBank/DDBJ databases">
        <title>Genomic Encyclopedia of Archaeal and Bacterial Type Strains, Phase II (KMG-II): from individual species to whole genera.</title>
        <authorList>
            <person name="Goeker M."/>
        </authorList>
    </citation>
    <scope>NUCLEOTIDE SEQUENCE [LARGE SCALE GENOMIC DNA]</scope>
    <source>
        <strain evidence="1 2">DSM 28353</strain>
    </source>
</reference>
<protein>
    <submittedName>
        <fullName evidence="1">Coenzyme PQQ synthesis protein D (PqqD)</fullName>
    </submittedName>
</protein>
<dbReference type="Pfam" id="PF05402">
    <property type="entry name" value="PqqD"/>
    <property type="match status" value="1"/>
</dbReference>
<dbReference type="EMBL" id="SNYV01000013">
    <property type="protein sequence ID" value="TDQ77998.1"/>
    <property type="molecule type" value="Genomic_DNA"/>
</dbReference>
<accession>A0A4V3DDT5</accession>